<dbReference type="Gene3D" id="1.10.3080.10">
    <property type="entry name" value="Clc chloride channel"/>
    <property type="match status" value="1"/>
</dbReference>
<dbReference type="Proteomes" id="UP000033695">
    <property type="component" value="Unassembled WGS sequence"/>
</dbReference>
<feature type="domain" description="RCK C-terminal" evidence="9">
    <location>
        <begin position="426"/>
        <end position="507"/>
    </location>
</feature>
<evidence type="ECO:0000313" key="11">
    <source>
        <dbReference type="Proteomes" id="UP000033695"/>
    </source>
</evidence>
<dbReference type="RefSeq" id="WP_045922744.1">
    <property type="nucleotide sequence ID" value="NZ_JBHTHW010000008.1"/>
</dbReference>
<accession>A0A0F4KTF3</accession>
<feature type="transmembrane region" description="Helical" evidence="8">
    <location>
        <begin position="12"/>
        <end position="34"/>
    </location>
</feature>
<dbReference type="Pfam" id="PF00654">
    <property type="entry name" value="Voltage_CLC"/>
    <property type="match status" value="1"/>
</dbReference>
<dbReference type="InterPro" id="IPR014743">
    <property type="entry name" value="Cl-channel_core"/>
</dbReference>
<dbReference type="PROSITE" id="PS51202">
    <property type="entry name" value="RCK_C"/>
    <property type="match status" value="1"/>
</dbReference>
<dbReference type="InterPro" id="IPR036721">
    <property type="entry name" value="RCK_C_sf"/>
</dbReference>
<name>A0A0F4KTF3_9LACO</name>
<evidence type="ECO:0000256" key="4">
    <source>
        <dbReference type="ARBA" id="ARBA00022989"/>
    </source>
</evidence>
<evidence type="ECO:0000313" key="10">
    <source>
        <dbReference type="EMBL" id="KJY48471.1"/>
    </source>
</evidence>
<organism evidence="10 11">
    <name type="scientific">Bombilactobacillus mellis</name>
    <dbReference type="NCBI Taxonomy" id="1218508"/>
    <lineage>
        <taxon>Bacteria</taxon>
        <taxon>Bacillati</taxon>
        <taxon>Bacillota</taxon>
        <taxon>Bacilli</taxon>
        <taxon>Lactobacillales</taxon>
        <taxon>Lactobacillaceae</taxon>
        <taxon>Bombilactobacillus</taxon>
    </lineage>
</organism>
<keyword evidence="2" id="KW-0813">Transport</keyword>
<evidence type="ECO:0000256" key="3">
    <source>
        <dbReference type="ARBA" id="ARBA00022692"/>
    </source>
</evidence>
<dbReference type="InterPro" id="IPR006037">
    <property type="entry name" value="RCK_C"/>
</dbReference>
<evidence type="ECO:0000256" key="1">
    <source>
        <dbReference type="ARBA" id="ARBA00004141"/>
    </source>
</evidence>
<dbReference type="SUPFAM" id="SSF81340">
    <property type="entry name" value="Clc chloride channel"/>
    <property type="match status" value="1"/>
</dbReference>
<feature type="transmembrane region" description="Helical" evidence="8">
    <location>
        <begin position="326"/>
        <end position="352"/>
    </location>
</feature>
<comment type="subcellular location">
    <subcellularLocation>
        <location evidence="1">Membrane</location>
        <topology evidence="1">Multi-pass membrane protein</topology>
    </subcellularLocation>
</comment>
<dbReference type="HOGENOM" id="CLU_015263_7_4_9"/>
<protein>
    <submittedName>
        <fullName evidence="10">Voltage gated chloride channel family protein</fullName>
    </submittedName>
</protein>
<dbReference type="STRING" id="1218508.JG29_08680"/>
<dbReference type="InterPro" id="IPR001807">
    <property type="entry name" value="ClC"/>
</dbReference>
<dbReference type="Pfam" id="PF02080">
    <property type="entry name" value="TrkA_C"/>
    <property type="match status" value="1"/>
</dbReference>
<feature type="transmembrane region" description="Helical" evidence="8">
    <location>
        <begin position="396"/>
        <end position="416"/>
    </location>
</feature>
<dbReference type="EMBL" id="JXBZ01000008">
    <property type="protein sequence ID" value="KJY48471.1"/>
    <property type="molecule type" value="Genomic_DNA"/>
</dbReference>
<keyword evidence="6 8" id="KW-0472">Membrane</keyword>
<comment type="caution">
    <text evidence="10">The sequence shown here is derived from an EMBL/GenBank/DDBJ whole genome shotgun (WGS) entry which is preliminary data.</text>
</comment>
<feature type="transmembrane region" description="Helical" evidence="8">
    <location>
        <begin position="289"/>
        <end position="314"/>
    </location>
</feature>
<dbReference type="AlphaFoldDB" id="A0A0F4KTF3"/>
<feature type="transmembrane region" description="Helical" evidence="8">
    <location>
        <begin position="258"/>
        <end position="277"/>
    </location>
</feature>
<keyword evidence="4 8" id="KW-1133">Transmembrane helix</keyword>
<keyword evidence="11" id="KW-1185">Reference proteome</keyword>
<dbReference type="GO" id="GO:0005886">
    <property type="term" value="C:plasma membrane"/>
    <property type="evidence" value="ECO:0007669"/>
    <property type="project" value="TreeGrafter"/>
</dbReference>
<dbReference type="SUPFAM" id="SSF116726">
    <property type="entry name" value="TrkA C-terminal domain-like"/>
    <property type="match status" value="1"/>
</dbReference>
<dbReference type="Gene3D" id="3.30.70.1450">
    <property type="entry name" value="Regulator of K+ conductance, C-terminal domain"/>
    <property type="match status" value="1"/>
</dbReference>
<feature type="transmembrane region" description="Helical" evidence="8">
    <location>
        <begin position="150"/>
        <end position="173"/>
    </location>
</feature>
<evidence type="ECO:0000256" key="8">
    <source>
        <dbReference type="SAM" id="Phobius"/>
    </source>
</evidence>
<evidence type="ECO:0000256" key="2">
    <source>
        <dbReference type="ARBA" id="ARBA00022448"/>
    </source>
</evidence>
<evidence type="ECO:0000256" key="6">
    <source>
        <dbReference type="ARBA" id="ARBA00023136"/>
    </source>
</evidence>
<feature type="transmembrane region" description="Helical" evidence="8">
    <location>
        <begin position="358"/>
        <end position="384"/>
    </location>
</feature>
<dbReference type="PATRIC" id="fig|1218508.4.peg.840"/>
<sequence>MPTRLRLKHAQVIIQGLLIGILAGLVVSAFRWLIAHGFQLTQQLYRLAQHKPTILWVILAGNLLIALIVGNLSRQQPHIMGSGIPEVEGQLRNQLHLAWWPILWRKFLAGILSLSTGLILGREGPSIQLGAAVGQGLGQTWSTNTADRNVLLAAGAAGGLAAAFNAPLASTFFVLEEIYHNFSPLIWMSSLASSLSANLVASNIFGLRPVLHLGLVPSLSLKNYWALLFLGLVLGVLGYAYQWVLLKMPQFYYTIAGRISRPFQISLALLFIIPLGFWRPELLGGGNQLILQLPAAQVLSIGSLVIILLVRFGWSMLAYGSGAPGGIFLPILSLGALAGFLVARCLVTVHLLPASVQIGFIVWGMAGLFAGISKAPFTAILLITEMVGSLKHLMPLAIVALVAYLVVDLLGGAPIYDSLLNKMLIPQKAQTVSDNNQIFQLTIFAASPLANQQIRSLTWPPQTLVLKIIRGEHELLPQGDTLLQTGDILVISTNLAGYQLLQKQLPEDAKT</sequence>
<feature type="transmembrane region" description="Helical" evidence="8">
    <location>
        <begin position="225"/>
        <end position="246"/>
    </location>
</feature>
<dbReference type="PRINTS" id="PR00762">
    <property type="entry name" value="CLCHANNEL"/>
</dbReference>
<reference evidence="10 11" key="1">
    <citation type="submission" date="2014-12" db="EMBL/GenBank/DDBJ databases">
        <title>Comparative genomics of the lactic acid bacteria isolated from the honey bee gut.</title>
        <authorList>
            <person name="Ellegaard K.M."/>
            <person name="Tamarit D."/>
            <person name="Javelind E."/>
            <person name="Olofsson T."/>
            <person name="Andersson S.G."/>
            <person name="Vasquez A."/>
        </authorList>
    </citation>
    <scope>NUCLEOTIDE SEQUENCE [LARGE SCALE GENOMIC DNA]</scope>
    <source>
        <strain evidence="10 11">Hon2</strain>
    </source>
</reference>
<keyword evidence="7" id="KW-0868">Chloride</keyword>
<dbReference type="CDD" id="cd01031">
    <property type="entry name" value="EriC"/>
    <property type="match status" value="1"/>
</dbReference>
<keyword evidence="3 8" id="KW-0812">Transmembrane</keyword>
<dbReference type="GO" id="GO:0008324">
    <property type="term" value="F:monoatomic cation transmembrane transporter activity"/>
    <property type="evidence" value="ECO:0007669"/>
    <property type="project" value="InterPro"/>
</dbReference>
<keyword evidence="5" id="KW-0406">Ion transport</keyword>
<proteinExistence type="predicted"/>
<feature type="transmembrane region" description="Helical" evidence="8">
    <location>
        <begin position="54"/>
        <end position="72"/>
    </location>
</feature>
<evidence type="ECO:0000256" key="7">
    <source>
        <dbReference type="ARBA" id="ARBA00023214"/>
    </source>
</evidence>
<dbReference type="OrthoDB" id="9812438at2"/>
<evidence type="ECO:0000256" key="5">
    <source>
        <dbReference type="ARBA" id="ARBA00023065"/>
    </source>
</evidence>
<evidence type="ECO:0000259" key="9">
    <source>
        <dbReference type="PROSITE" id="PS51202"/>
    </source>
</evidence>
<dbReference type="GO" id="GO:0006813">
    <property type="term" value="P:potassium ion transport"/>
    <property type="evidence" value="ECO:0007669"/>
    <property type="project" value="InterPro"/>
</dbReference>
<gene>
    <name evidence="10" type="ORF">JG29_08680</name>
</gene>
<dbReference type="PANTHER" id="PTHR45711">
    <property type="entry name" value="CHLORIDE CHANNEL PROTEIN"/>
    <property type="match status" value="1"/>
</dbReference>
<dbReference type="PANTHER" id="PTHR45711:SF6">
    <property type="entry name" value="CHLORIDE CHANNEL PROTEIN"/>
    <property type="match status" value="1"/>
</dbReference>
<dbReference type="GO" id="GO:0005247">
    <property type="term" value="F:voltage-gated chloride channel activity"/>
    <property type="evidence" value="ECO:0007669"/>
    <property type="project" value="TreeGrafter"/>
</dbReference>